<dbReference type="PANTHER" id="PTHR43133:SF62">
    <property type="entry name" value="RNA POLYMERASE SIGMA FACTOR SIGZ"/>
    <property type="match status" value="1"/>
</dbReference>
<evidence type="ECO:0000256" key="3">
    <source>
        <dbReference type="ARBA" id="ARBA00023082"/>
    </source>
</evidence>
<comment type="similarity">
    <text evidence="1">Belongs to the sigma-70 factor family. ECF subfamily.</text>
</comment>
<protein>
    <submittedName>
        <fullName evidence="7">Sigma-70 family RNA polymerase sigma factor</fullName>
    </submittedName>
</protein>
<dbReference type="EMBL" id="JBGUAW010000007">
    <property type="protein sequence ID" value="MFA9461380.1"/>
    <property type="molecule type" value="Genomic_DNA"/>
</dbReference>
<dbReference type="InterPro" id="IPR007627">
    <property type="entry name" value="RNA_pol_sigma70_r2"/>
</dbReference>
<dbReference type="InterPro" id="IPR039425">
    <property type="entry name" value="RNA_pol_sigma-70-like"/>
</dbReference>
<evidence type="ECO:0000313" key="7">
    <source>
        <dbReference type="EMBL" id="MFA9461380.1"/>
    </source>
</evidence>
<dbReference type="Gene3D" id="1.10.10.10">
    <property type="entry name" value="Winged helix-like DNA-binding domain superfamily/Winged helix DNA-binding domain"/>
    <property type="match status" value="1"/>
</dbReference>
<dbReference type="InterPro" id="IPR013324">
    <property type="entry name" value="RNA_pol_sigma_r3/r4-like"/>
</dbReference>
<dbReference type="InterPro" id="IPR036388">
    <property type="entry name" value="WH-like_DNA-bd_sf"/>
</dbReference>
<dbReference type="CDD" id="cd06171">
    <property type="entry name" value="Sigma70_r4"/>
    <property type="match status" value="1"/>
</dbReference>
<dbReference type="InterPro" id="IPR013249">
    <property type="entry name" value="RNA_pol_sigma70_r4_t2"/>
</dbReference>
<dbReference type="InterPro" id="IPR013325">
    <property type="entry name" value="RNA_pol_sigma_r2"/>
</dbReference>
<dbReference type="NCBIfam" id="TIGR02937">
    <property type="entry name" value="sigma70-ECF"/>
    <property type="match status" value="1"/>
</dbReference>
<reference evidence="7 8" key="1">
    <citation type="submission" date="2024-08" db="EMBL/GenBank/DDBJ databases">
        <title>Whole-genome sequencing of halo(alkali)philic microorganisms from hypersaline lakes.</title>
        <authorList>
            <person name="Sorokin D.Y."/>
            <person name="Merkel A.Y."/>
            <person name="Messina E."/>
            <person name="Yakimov M."/>
        </authorList>
    </citation>
    <scope>NUCLEOTIDE SEQUENCE [LARGE SCALE GENOMIC DNA]</scope>
    <source>
        <strain evidence="7 8">Cl-TMA</strain>
    </source>
</reference>
<dbReference type="PANTHER" id="PTHR43133">
    <property type="entry name" value="RNA POLYMERASE ECF-TYPE SIGMA FACTO"/>
    <property type="match status" value="1"/>
</dbReference>
<dbReference type="SUPFAM" id="SSF88659">
    <property type="entry name" value="Sigma3 and sigma4 domains of RNA polymerase sigma factors"/>
    <property type="match status" value="1"/>
</dbReference>
<evidence type="ECO:0000256" key="2">
    <source>
        <dbReference type="ARBA" id="ARBA00023015"/>
    </source>
</evidence>
<evidence type="ECO:0000256" key="1">
    <source>
        <dbReference type="ARBA" id="ARBA00010641"/>
    </source>
</evidence>
<comment type="caution">
    <text evidence="7">The sequence shown here is derived from an EMBL/GenBank/DDBJ whole genome shotgun (WGS) entry which is preliminary data.</text>
</comment>
<sequence>MTGSQGGDERDMRVLLHACADGDRSALARLYRTAGPKLYGLALRILREESRAQECLQEAFIRIWEHAGSYREARGAPMTWMGIIVRRRALDMLRGPGRERLLADPEDLENLLDDPDRHGGAEGYAKGREDLAKCLEELGEEQRKALHLAFFEGLTHPELAERLQQPLGTVKTWIRRALLQLRNCLER</sequence>
<accession>A0ABV4TVM3</accession>
<evidence type="ECO:0000313" key="8">
    <source>
        <dbReference type="Proteomes" id="UP001575181"/>
    </source>
</evidence>
<evidence type="ECO:0000256" key="4">
    <source>
        <dbReference type="ARBA" id="ARBA00023163"/>
    </source>
</evidence>
<keyword evidence="2" id="KW-0805">Transcription regulation</keyword>
<dbReference type="Proteomes" id="UP001575181">
    <property type="component" value="Unassembled WGS sequence"/>
</dbReference>
<dbReference type="Gene3D" id="1.10.1740.10">
    <property type="match status" value="1"/>
</dbReference>
<feature type="domain" description="RNA polymerase sigma-70 region 2" evidence="5">
    <location>
        <begin position="30"/>
        <end position="95"/>
    </location>
</feature>
<dbReference type="SUPFAM" id="SSF88946">
    <property type="entry name" value="Sigma2 domain of RNA polymerase sigma factors"/>
    <property type="match status" value="1"/>
</dbReference>
<dbReference type="Pfam" id="PF08281">
    <property type="entry name" value="Sigma70_r4_2"/>
    <property type="match status" value="1"/>
</dbReference>
<keyword evidence="8" id="KW-1185">Reference proteome</keyword>
<dbReference type="InterPro" id="IPR014284">
    <property type="entry name" value="RNA_pol_sigma-70_dom"/>
</dbReference>
<proteinExistence type="inferred from homology"/>
<organism evidence="7 8">
    <name type="scientific">Thiohalorhabdus methylotrophus</name>
    <dbReference type="NCBI Taxonomy" id="3242694"/>
    <lineage>
        <taxon>Bacteria</taxon>
        <taxon>Pseudomonadati</taxon>
        <taxon>Pseudomonadota</taxon>
        <taxon>Gammaproteobacteria</taxon>
        <taxon>Thiohalorhabdales</taxon>
        <taxon>Thiohalorhabdaceae</taxon>
        <taxon>Thiohalorhabdus</taxon>
    </lineage>
</organism>
<gene>
    <name evidence="7" type="ORF">ACERLL_11140</name>
</gene>
<name>A0ABV4TVM3_9GAMM</name>
<keyword evidence="3" id="KW-0731">Sigma factor</keyword>
<keyword evidence="4" id="KW-0804">Transcription</keyword>
<dbReference type="Pfam" id="PF04542">
    <property type="entry name" value="Sigma70_r2"/>
    <property type="match status" value="1"/>
</dbReference>
<evidence type="ECO:0000259" key="5">
    <source>
        <dbReference type="Pfam" id="PF04542"/>
    </source>
</evidence>
<feature type="domain" description="RNA polymerase sigma factor 70 region 4 type 2" evidence="6">
    <location>
        <begin position="129"/>
        <end position="181"/>
    </location>
</feature>
<evidence type="ECO:0000259" key="6">
    <source>
        <dbReference type="Pfam" id="PF08281"/>
    </source>
</evidence>